<dbReference type="GO" id="GO:0008270">
    <property type="term" value="F:zinc ion binding"/>
    <property type="evidence" value="ECO:0007669"/>
    <property type="project" value="InterPro"/>
</dbReference>
<dbReference type="Pfam" id="PF01844">
    <property type="entry name" value="HNH"/>
    <property type="match status" value="1"/>
</dbReference>
<reference evidence="4" key="1">
    <citation type="submission" date="2020-05" db="EMBL/GenBank/DDBJ databases">
        <authorList>
            <person name="Chiriac C."/>
            <person name="Salcher M."/>
            <person name="Ghai R."/>
            <person name="Kavagutti S V."/>
        </authorList>
    </citation>
    <scope>NUCLEOTIDE SEQUENCE</scope>
</reference>
<gene>
    <name evidence="4" type="ORF">UFOVP1282_3</name>
    <name evidence="3" type="ORF">UFOVP888_4</name>
</gene>
<evidence type="ECO:0000259" key="2">
    <source>
        <dbReference type="SMART" id="SM00507"/>
    </source>
</evidence>
<dbReference type="InterPro" id="IPR005021">
    <property type="entry name" value="Terminase_largesu-like"/>
</dbReference>
<feature type="region of interest" description="Disordered" evidence="1">
    <location>
        <begin position="111"/>
        <end position="148"/>
    </location>
</feature>
<dbReference type="InterPro" id="IPR002711">
    <property type="entry name" value="HNH"/>
</dbReference>
<dbReference type="Pfam" id="PF20441">
    <property type="entry name" value="TerL_nuclease"/>
    <property type="match status" value="1"/>
</dbReference>
<dbReference type="PANTHER" id="PTHR41287">
    <property type="match status" value="1"/>
</dbReference>
<dbReference type="GO" id="GO:0004519">
    <property type="term" value="F:endonuclease activity"/>
    <property type="evidence" value="ECO:0007669"/>
    <property type="project" value="InterPro"/>
</dbReference>
<dbReference type="GO" id="GO:0003676">
    <property type="term" value="F:nucleic acid binding"/>
    <property type="evidence" value="ECO:0007669"/>
    <property type="project" value="InterPro"/>
</dbReference>
<dbReference type="InterPro" id="IPR027417">
    <property type="entry name" value="P-loop_NTPase"/>
</dbReference>
<dbReference type="Gene3D" id="3.40.50.300">
    <property type="entry name" value="P-loop containing nucleotide triphosphate hydrolases"/>
    <property type="match status" value="1"/>
</dbReference>
<proteinExistence type="predicted"/>
<feature type="compositionally biased region" description="Basic and acidic residues" evidence="1">
    <location>
        <begin position="119"/>
        <end position="147"/>
    </location>
</feature>
<evidence type="ECO:0000256" key="1">
    <source>
        <dbReference type="SAM" id="MobiDB-lite"/>
    </source>
</evidence>
<dbReference type="Gene3D" id="1.10.30.50">
    <property type="match status" value="1"/>
</dbReference>
<feature type="compositionally biased region" description="Polar residues" evidence="1">
    <location>
        <begin position="80"/>
        <end position="92"/>
    </location>
</feature>
<dbReference type="CDD" id="cd00085">
    <property type="entry name" value="HNHc"/>
    <property type="match status" value="1"/>
</dbReference>
<sequence>MATNRGYGPRVKTRVWAIYGGTLVDPPPCHRCGTPANSVDHIVPVALGGTDELDNLRPACVSCNSRDGARLGNALKAQRKGTTTRTKSASNKRTARNYDRGAPVPLIEATEAPAPPDCEIPREGSEGVRNDPKRTGTKRKGENRPRLETPTMGAIEKGLEVEAIAKRIGLDLMPWQTYAAQRLLEETKPGQRRFRTSLVTVGRQNGKTFLLRSLVVWWLTSHAVEAGPQTVVHAANTRSLAVDQWAGVVRLFEEHLPGSIEKISRGAGRERLNLVDGSTYQPIASTDAVHGLSVDLFLVDEVWDIKPTVLDDGILPTTMARPQPLVAMFSTAGDENSNAMRSWRERGLGDIQKPTSGSSHLLLEWSAPDDSDPDDPNTWAAANPGMGRTIQLDALRQASKNPNRSAFYRANLNRWVQTERAWFPVGLWSKLKTDPPALDRNRLPVTAIEQDRTGGSFAIVTAQPTDTGRVYVTTTTAETESELWELLKPRIVNRETVLLPPLFPQRAPWDLPETVRVVGDREIRGWSTFVEQAVTTGMVGHDGSPLLAEQLGRTTARPRDGGLFIGTAVPGASVHAVRALVWVVAEATRLEKPKPAPVIRFA</sequence>
<feature type="region of interest" description="Disordered" evidence="1">
    <location>
        <begin position="72"/>
        <end position="99"/>
    </location>
</feature>
<protein>
    <submittedName>
        <fullName evidence="4">HNHc domain containing protein</fullName>
    </submittedName>
</protein>
<feature type="domain" description="HNH nuclease" evidence="2">
    <location>
        <begin position="17"/>
        <end position="65"/>
    </location>
</feature>
<name>A0A6J5RK67_9CAUD</name>
<evidence type="ECO:0000313" key="3">
    <source>
        <dbReference type="EMBL" id="CAB4169347.1"/>
    </source>
</evidence>
<dbReference type="InterPro" id="IPR003615">
    <property type="entry name" value="HNH_nuc"/>
</dbReference>
<dbReference type="SMART" id="SM00507">
    <property type="entry name" value="HNHc"/>
    <property type="match status" value="1"/>
</dbReference>
<evidence type="ECO:0000313" key="4">
    <source>
        <dbReference type="EMBL" id="CAB4194716.1"/>
    </source>
</evidence>
<organism evidence="4">
    <name type="scientific">uncultured Caudovirales phage</name>
    <dbReference type="NCBI Taxonomy" id="2100421"/>
    <lineage>
        <taxon>Viruses</taxon>
        <taxon>Duplodnaviria</taxon>
        <taxon>Heunggongvirae</taxon>
        <taxon>Uroviricota</taxon>
        <taxon>Caudoviricetes</taxon>
        <taxon>Peduoviridae</taxon>
        <taxon>Maltschvirus</taxon>
        <taxon>Maltschvirus maltsch</taxon>
    </lineage>
</organism>
<dbReference type="PANTHER" id="PTHR41287:SF1">
    <property type="entry name" value="PROTEIN YMFN"/>
    <property type="match status" value="1"/>
</dbReference>
<dbReference type="InterPro" id="IPR046462">
    <property type="entry name" value="TerL_nuclease"/>
</dbReference>
<dbReference type="EMBL" id="LR797221">
    <property type="protein sequence ID" value="CAB4194716.1"/>
    <property type="molecule type" value="Genomic_DNA"/>
</dbReference>
<accession>A0A6J5RK67</accession>
<dbReference type="EMBL" id="LR796843">
    <property type="protein sequence ID" value="CAB4169347.1"/>
    <property type="molecule type" value="Genomic_DNA"/>
</dbReference>